<dbReference type="InterPro" id="IPR037524">
    <property type="entry name" value="PA14/GLEYA"/>
</dbReference>
<sequence length="1752" mass="180255">MYSYKQVETALYITMNVPANPPTQLSPADGATVQPVQPTLTASASDTEGDPVYYLYQVSTNPATWVDTAWASGWVPWAAMQVPSNLLLGGTKYYWRVYTKDYCHLDNNPCGYGEPLDYRASAAPFSFTTNAPPAPLSAAGSSPAGTVATTTPTLSVAASAGDPDGGPQPVRYWFNVVTGADGRTGTVISSGWVNTPSWTVPEGYLKDGVSYSWTAWAGDGIDRDQGVWSNKLVIDKRVGDPKSSPVDSLGSASVNLSNGNLIVATGSPTTSFGNSEVALTYTYNSQAAKTLGGLTATYYQDRDSNAVLDGNDPQLLQRVEPQVNANFTGTTPYPGVIGAERYFAVWTGKVTAPATGDYLFGAANDDAFTITVNGTTAYQGTCCNTSATFQSDKPIHLEAGQSVTFSATLTQVTGPAYATVYVKRVDGAPLSSGGPVMSVLPAEWLSTADVPPLPAGWNLSTDIDESASYIRATIASESITLIDASGSPHLYDKTTSATGLVAWTPPEGEHSTLTVAAAGAPDAGSITVLDEDGSRTTFTSGGAVSSFQAADMTGTGTALQYTYSGTPGRLASVTDPISGLTISLSYFRGGDDCYTSTTVPAGLSAIAPANSLCKVTYPDGSKSFLFYNSSGQLARLSDPGEEVTDFSYDVNGKLAKLRDPLGYDAVKAGVAANDDTSASLISYDIAGRVQTVTGPKPSATGARPGHSYVYESAPTPAADGVTKVSVDGLASAAGYSTKAQFNEKYQATSSTDALGRVSTTVYNGADQLIKSTDPAGRVMTTVYDYAGRPTIAYGPAPASCFAGQVPTSACAGSVPSTTTGYDEGMTGLYAEWFNNRTQTGAPVTRTNGLGNGASGPMAADWGTGSPTTGVNADNFSVRATGWLTFASVGTYAMTFTASDGGRVWVNNVLLADTLTSKIPLTFTFEVPAAGTVWPVKIEANDETSAAGVSLTWKPPGAGGQVAVPAASVAPGYGNATSTTKADSGGATPSMVTTNSYGAAPWEGLIASTTQADGASGLTTTFSYDALKRRTVRALPAGSIADPNKSYTDSYYGNTQAVVNPCAPSTAVNQAGRLWKNTGPVNSAGTRIVTENVYDLNGNVVATRVGSGAWTCMTYDARGRLLTTAYPATADNPATVGVNDATAARTVTNSYAVGGNPLVTSISDASGTVTTTADLTAKITTYVDAAGVSTASAYDAAGRLTGETTTKGGVSSVTAYAYNDAGQVVTTKLDGVPVSTATYNATSGELAGAQYGNGTSGTVTRGSDGALTSRVWGLSGTTVTSAVTRSLSGRVTSDTATDSATSTSGYAWSYGYDTAGRLTTASLAAKGARPPVANTYTFTGSAPSGCPTGSVANAGANTNRVTSTTTIGGAPAVTGYCVDGADRILATTGPVAKTYIYDGHGNIASVVDAAGTTVFVYDSADRHVKTVAPNGSGGTVTITYARDATNRITGRTVTGSVTANENGVFASGYTADGDTPDLDLSTSGTIATRTLSLAGGVTCTKDYTDSSKSRWFYPNVHGDNIATATPAGPIIGAVVAYDAYGTPVAGTGGLDADAGPDTNPGSLDAGYLGQHQRLGEHAGILNYIEMGARVYDPSTGRFMAVDPVEGGSANDYDYVSGDAINSFDLDGKKCWSLISWACKGASKINRSVSKMIGSGARMIAKAGGAKCGTKYGLKYCKGGKIKLYGRGGTTIGNTYFTGPGKITYKVARHEKVHVRQWNAWGLSFPVLYFISGLNPCKNKYERQAGLKAGNYKC</sequence>
<dbReference type="Proteomes" id="UP000237752">
    <property type="component" value="Unassembled WGS sequence"/>
</dbReference>
<protein>
    <submittedName>
        <fullName evidence="2">RHS repeat-associated protein</fullName>
    </submittedName>
</protein>
<evidence type="ECO:0000313" key="2">
    <source>
        <dbReference type="EMBL" id="PRZ43005.1"/>
    </source>
</evidence>
<dbReference type="OrthoDB" id="5994822at2"/>
<dbReference type="InterPro" id="IPR011658">
    <property type="entry name" value="PA14_dom"/>
</dbReference>
<dbReference type="InterPro" id="IPR031325">
    <property type="entry name" value="RHS_repeat"/>
</dbReference>
<dbReference type="RefSeq" id="WP_146135291.1">
    <property type="nucleotide sequence ID" value="NZ_PVUE01000003.1"/>
</dbReference>
<dbReference type="Pfam" id="PF05593">
    <property type="entry name" value="RHS_repeat"/>
    <property type="match status" value="2"/>
</dbReference>
<feature type="domain" description="PA14" evidence="1">
    <location>
        <begin position="289"/>
        <end position="437"/>
    </location>
</feature>
<feature type="domain" description="PA14" evidence="1">
    <location>
        <begin position="823"/>
        <end position="967"/>
    </location>
</feature>
<dbReference type="Pfam" id="PF07691">
    <property type="entry name" value="PA14"/>
    <property type="match status" value="2"/>
</dbReference>
<dbReference type="Gene3D" id="3.90.182.10">
    <property type="entry name" value="Toxin - Anthrax Protective Antigen,domain 1"/>
    <property type="match status" value="2"/>
</dbReference>
<dbReference type="NCBIfam" id="TIGR03696">
    <property type="entry name" value="Rhs_assc_core"/>
    <property type="match status" value="1"/>
</dbReference>
<dbReference type="PROSITE" id="PS51820">
    <property type="entry name" value="PA14"/>
    <property type="match status" value="2"/>
</dbReference>
<reference evidence="2 3" key="1">
    <citation type="submission" date="2018-03" db="EMBL/GenBank/DDBJ databases">
        <title>Genomic Encyclopedia of Archaeal and Bacterial Type Strains, Phase II (KMG-II): from individual species to whole genera.</title>
        <authorList>
            <person name="Goeker M."/>
        </authorList>
    </citation>
    <scope>NUCLEOTIDE SEQUENCE [LARGE SCALE GENOMIC DNA]</scope>
    <source>
        <strain evidence="2 3">DSM 100065</strain>
    </source>
</reference>
<evidence type="ECO:0000259" key="1">
    <source>
        <dbReference type="PROSITE" id="PS51820"/>
    </source>
</evidence>
<dbReference type="InterPro" id="IPR006530">
    <property type="entry name" value="YD"/>
</dbReference>
<proteinExistence type="predicted"/>
<name>A0A2T1A325_9ACTN</name>
<dbReference type="EMBL" id="PVUE01000003">
    <property type="protein sequence ID" value="PRZ43005.1"/>
    <property type="molecule type" value="Genomic_DNA"/>
</dbReference>
<accession>A0A2T1A325</accession>
<dbReference type="NCBIfam" id="TIGR01643">
    <property type="entry name" value="YD_repeat_2x"/>
    <property type="match status" value="3"/>
</dbReference>
<keyword evidence="3" id="KW-1185">Reference proteome</keyword>
<organism evidence="2 3">
    <name type="scientific">Antricoccus suffuscus</name>
    <dbReference type="NCBI Taxonomy" id="1629062"/>
    <lineage>
        <taxon>Bacteria</taxon>
        <taxon>Bacillati</taxon>
        <taxon>Actinomycetota</taxon>
        <taxon>Actinomycetes</taxon>
        <taxon>Geodermatophilales</taxon>
        <taxon>Antricoccaceae</taxon>
        <taxon>Antricoccus</taxon>
    </lineage>
</organism>
<evidence type="ECO:0000313" key="3">
    <source>
        <dbReference type="Proteomes" id="UP000237752"/>
    </source>
</evidence>
<dbReference type="SUPFAM" id="SSF56988">
    <property type="entry name" value="Anthrax protective antigen"/>
    <property type="match status" value="2"/>
</dbReference>
<dbReference type="InterPro" id="IPR050708">
    <property type="entry name" value="T6SS_VgrG/RHS"/>
</dbReference>
<dbReference type="InterPro" id="IPR022385">
    <property type="entry name" value="Rhs_assc_core"/>
</dbReference>
<dbReference type="SMART" id="SM00758">
    <property type="entry name" value="PA14"/>
    <property type="match status" value="2"/>
</dbReference>
<dbReference type="Gene3D" id="2.180.10.10">
    <property type="entry name" value="RHS repeat-associated core"/>
    <property type="match status" value="2"/>
</dbReference>
<dbReference type="PANTHER" id="PTHR32305">
    <property type="match status" value="1"/>
</dbReference>
<comment type="caution">
    <text evidence="2">The sequence shown here is derived from an EMBL/GenBank/DDBJ whole genome shotgun (WGS) entry which is preliminary data.</text>
</comment>
<dbReference type="PANTHER" id="PTHR32305:SF15">
    <property type="entry name" value="PROTEIN RHSA-RELATED"/>
    <property type="match status" value="1"/>
</dbReference>
<gene>
    <name evidence="2" type="ORF">CLV47_10361</name>
</gene>